<feature type="chain" id="PRO_5045037329" description="Efflux RND transporter periplasmic adaptor subunit" evidence="3">
    <location>
        <begin position="32"/>
        <end position="379"/>
    </location>
</feature>
<feature type="signal peptide" evidence="3">
    <location>
        <begin position="1"/>
        <end position="31"/>
    </location>
</feature>
<sequence>MKIKHIQPIALPAMILSLSAVVLFVMSALSAADEESTLKVKVNHISTIPIEQKNHTVRFKLYGELRPSEITSLSTRVAGNIESWSKELVKGGVVKKGTELYKIEDSQYQAELKNAEAELLNAKAKLEQELGMGKVAQIELERIQSDQENSLFLRKPQIKSAYAAVRSAEARLSSAQKNLEYTSGVAPFDALVVEKSIGTGQFVNQGTSVAILYNIESAEVELPIARFDSPYLPENLLATEVVVRLPGSDQVARGKLIRRIQLVDTQTRAYKVVAQVTGLLDRRSSNSFLQFGDFVEVEFSGRTLEQVYKVPEELIENNRIWVANKGSLVLREVTTLRNENGFAIVSSGIQTDDKIVSALPDYPYTGMPVEIVAANLAKL</sequence>
<reference evidence="4 5" key="1">
    <citation type="submission" date="2015-06" db="EMBL/GenBank/DDBJ databases">
        <authorList>
            <person name="Xie B.-B."/>
            <person name="Rong J.-C."/>
            <person name="Qin Q.-L."/>
            <person name="Zhang Y.-Z."/>
        </authorList>
    </citation>
    <scope>NUCLEOTIDE SEQUENCE [LARGE SCALE GENOMIC DNA]</scope>
    <source>
        <strain evidence="4 5">JCM 20779</strain>
    </source>
</reference>
<comment type="similarity">
    <text evidence="1">Belongs to the membrane fusion protein (MFP) (TC 8.A.1) family.</text>
</comment>
<keyword evidence="3" id="KW-0732">Signal</keyword>
<organism evidence="4 5">
    <name type="scientific">Pseudoalteromonas piscicida</name>
    <dbReference type="NCBI Taxonomy" id="43662"/>
    <lineage>
        <taxon>Bacteria</taxon>
        <taxon>Pseudomonadati</taxon>
        <taxon>Pseudomonadota</taxon>
        <taxon>Gammaproteobacteria</taxon>
        <taxon>Alteromonadales</taxon>
        <taxon>Pseudoalteromonadaceae</taxon>
        <taxon>Pseudoalteromonas</taxon>
    </lineage>
</organism>
<dbReference type="Gene3D" id="2.40.420.20">
    <property type="match status" value="1"/>
</dbReference>
<dbReference type="InterPro" id="IPR006143">
    <property type="entry name" value="RND_pump_MFP"/>
</dbReference>
<keyword evidence="2" id="KW-0175">Coiled coil</keyword>
<dbReference type="Proteomes" id="UP000016521">
    <property type="component" value="Chromosome I"/>
</dbReference>
<protein>
    <recommendedName>
        <fullName evidence="6">Efflux RND transporter periplasmic adaptor subunit</fullName>
    </recommendedName>
</protein>
<proteinExistence type="inferred from homology"/>
<dbReference type="RefSeq" id="WP_019647553.1">
    <property type="nucleotide sequence ID" value="NZ_CP011924.1"/>
</dbReference>
<dbReference type="Gene3D" id="2.40.50.100">
    <property type="match status" value="1"/>
</dbReference>
<dbReference type="Gene3D" id="1.10.287.470">
    <property type="entry name" value="Helix hairpin bin"/>
    <property type="match status" value="1"/>
</dbReference>
<dbReference type="PANTHER" id="PTHR30469">
    <property type="entry name" value="MULTIDRUG RESISTANCE PROTEIN MDTA"/>
    <property type="match status" value="1"/>
</dbReference>
<evidence type="ECO:0000256" key="2">
    <source>
        <dbReference type="SAM" id="Coils"/>
    </source>
</evidence>
<dbReference type="EMBL" id="CP011924">
    <property type="protein sequence ID" value="ATD08334.1"/>
    <property type="molecule type" value="Genomic_DNA"/>
</dbReference>
<dbReference type="SUPFAM" id="SSF111369">
    <property type="entry name" value="HlyD-like secretion proteins"/>
    <property type="match status" value="1"/>
</dbReference>
<evidence type="ECO:0000256" key="3">
    <source>
        <dbReference type="SAM" id="SignalP"/>
    </source>
</evidence>
<evidence type="ECO:0000313" key="5">
    <source>
        <dbReference type="Proteomes" id="UP000016521"/>
    </source>
</evidence>
<keyword evidence="5" id="KW-1185">Reference proteome</keyword>
<gene>
    <name evidence="4" type="ORF">PPIS_a3565</name>
</gene>
<dbReference type="NCBIfam" id="TIGR01730">
    <property type="entry name" value="RND_mfp"/>
    <property type="match status" value="1"/>
</dbReference>
<feature type="coiled-coil region" evidence="2">
    <location>
        <begin position="105"/>
        <end position="132"/>
    </location>
</feature>
<evidence type="ECO:0000256" key="1">
    <source>
        <dbReference type="ARBA" id="ARBA00009477"/>
    </source>
</evidence>
<accession>A0ABM6NHF5</accession>
<evidence type="ECO:0008006" key="6">
    <source>
        <dbReference type="Google" id="ProtNLM"/>
    </source>
</evidence>
<dbReference type="Gene3D" id="2.40.30.170">
    <property type="match status" value="1"/>
</dbReference>
<dbReference type="PANTHER" id="PTHR30469:SF12">
    <property type="entry name" value="MULTIDRUG RESISTANCE PROTEIN MDTA"/>
    <property type="match status" value="1"/>
</dbReference>
<evidence type="ECO:0000313" key="4">
    <source>
        <dbReference type="EMBL" id="ATD08334.1"/>
    </source>
</evidence>
<name>A0ABM6NHF5_PSEO7</name>